<evidence type="ECO:0000313" key="2">
    <source>
        <dbReference type="Proteomes" id="UP001165363"/>
    </source>
</evidence>
<keyword evidence="2" id="KW-1185">Reference proteome</keyword>
<protein>
    <submittedName>
        <fullName evidence="1">Uncharacterized protein</fullName>
    </submittedName>
</protein>
<evidence type="ECO:0000313" key="1">
    <source>
        <dbReference type="EMBL" id="MCL6682662.1"/>
    </source>
</evidence>
<name>A0ABT0RJ60_9SPHN</name>
<sequence length="58" mass="6266">MTEPVSPVDAAISLREQAASYRRLALRARTAAGSVALRAVAAQFDTDARRIDPLSLLR</sequence>
<dbReference type="RefSeq" id="WP_249846617.1">
    <property type="nucleotide sequence ID" value="NZ_JAMGBD010000001.1"/>
</dbReference>
<comment type="caution">
    <text evidence="1">The sequence shown here is derived from an EMBL/GenBank/DDBJ whole genome shotgun (WGS) entry which is preliminary data.</text>
</comment>
<gene>
    <name evidence="1" type="ORF">LZ536_01945</name>
</gene>
<organism evidence="1 2">
    <name type="scientific">Sphingomonas alba</name>
    <dbReference type="NCBI Taxonomy" id="2908208"/>
    <lineage>
        <taxon>Bacteria</taxon>
        <taxon>Pseudomonadati</taxon>
        <taxon>Pseudomonadota</taxon>
        <taxon>Alphaproteobacteria</taxon>
        <taxon>Sphingomonadales</taxon>
        <taxon>Sphingomonadaceae</taxon>
        <taxon>Sphingomonas</taxon>
    </lineage>
</organism>
<accession>A0ABT0RJ60</accession>
<dbReference type="EMBL" id="JAMGBD010000001">
    <property type="protein sequence ID" value="MCL6682662.1"/>
    <property type="molecule type" value="Genomic_DNA"/>
</dbReference>
<reference evidence="1" key="1">
    <citation type="submission" date="2022-05" db="EMBL/GenBank/DDBJ databases">
        <authorList>
            <person name="Jo J.-H."/>
            <person name="Im W.-T."/>
        </authorList>
    </citation>
    <scope>NUCLEOTIDE SEQUENCE</scope>
    <source>
        <strain evidence="1">SE158</strain>
    </source>
</reference>
<dbReference type="Proteomes" id="UP001165363">
    <property type="component" value="Unassembled WGS sequence"/>
</dbReference>
<proteinExistence type="predicted"/>